<reference evidence="1" key="1">
    <citation type="submission" date="2022-08" db="EMBL/GenBank/DDBJ databases">
        <title>Genome sequencing of Pelomonas sp. UHG3.</title>
        <authorList>
            <person name="So Y."/>
        </authorList>
    </citation>
    <scope>NUCLEOTIDE SEQUENCE</scope>
    <source>
        <strain evidence="1">UHG3</strain>
    </source>
</reference>
<evidence type="ECO:0000313" key="1">
    <source>
        <dbReference type="EMBL" id="MCY4745745.1"/>
    </source>
</evidence>
<evidence type="ECO:0000313" key="2">
    <source>
        <dbReference type="Proteomes" id="UP001076464"/>
    </source>
</evidence>
<accession>A0ACC6CBT7</accession>
<dbReference type="Proteomes" id="UP001076464">
    <property type="component" value="Unassembled WGS sequence"/>
</dbReference>
<comment type="caution">
    <text evidence="1">The sequence shown here is derived from an EMBL/GenBank/DDBJ whole genome shotgun (WGS) entry which is preliminary data.</text>
</comment>
<organism evidence="1 2">
    <name type="scientific">Roseateles hydrophilus</name>
    <dbReference type="NCBI Taxonomy" id="2975054"/>
    <lineage>
        <taxon>Bacteria</taxon>
        <taxon>Pseudomonadati</taxon>
        <taxon>Pseudomonadota</taxon>
        <taxon>Betaproteobacteria</taxon>
        <taxon>Burkholderiales</taxon>
        <taxon>Sphaerotilaceae</taxon>
        <taxon>Roseateles</taxon>
    </lineage>
</organism>
<keyword evidence="2" id="KW-1185">Reference proteome</keyword>
<sequence length="250" mass="26066">MRTLMSTIAALCALACTTPAAQAADQHHLATTGQFTTELIGSDLGGVPNQLQSWLGKTFSVQMSWSSLLVQRVDGPTADFDRGWQLQGTGGLNVVVDGGFAATSALNYINIKTAWDYDGAFGILPAGTYEKITFFGMSAVCSTSDCGASARYEWSVELIGTTGLLQPGDALPTATGIDLNKLLFVGTIAAVYTNGSDLAGGVEAPDASATRLDRLSLITTPVPEPSAALMGLAGLAVLALLRRRAVHQPR</sequence>
<protein>
    <submittedName>
        <fullName evidence="1">PEP-CTERM sorting domain-containing protein</fullName>
    </submittedName>
</protein>
<dbReference type="EMBL" id="JAPPUY010000003">
    <property type="protein sequence ID" value="MCY4745745.1"/>
    <property type="molecule type" value="Genomic_DNA"/>
</dbReference>
<gene>
    <name evidence="1" type="ORF">NYO99_12245</name>
</gene>
<proteinExistence type="predicted"/>
<name>A0ACC6CBT7_9BURK</name>